<dbReference type="SUPFAM" id="SSF55729">
    <property type="entry name" value="Acyl-CoA N-acyltransferases (Nat)"/>
    <property type="match status" value="1"/>
</dbReference>
<dbReference type="RefSeq" id="WP_138987696.1">
    <property type="nucleotide sequence ID" value="NZ_CP043869.1"/>
</dbReference>
<sequence length="376" mass="43825">MTYQFDLCDSVEQIGKERWDALFNSDFPFTSYEFFDALEKSGATSSNSGWQPLHLTMLKEEECIALVPLYIKHHSYGEYVFDWAWADAYHRHGVQYYPKLLTASPFSPVSGPKYGTQLPDATFLPLLSQAIKELCHTYEWSSWHGLFIPEASANQLETQGMITRHGCQYHWFNQGYDGFETFLDKFTSRKRKAIRKERKKVAEQDIRIQVHEGAEVDQTLIEHFYQCYQTTHLQRGRQGYLNIDFFQRIFKTMPEKIVLFTAYQADRAVAAALCFKDHTSLYGRYWGALGAYDCLHFETCYYTGIEYCIKHGLSHFDPGAQGEHKIQRGFEPIRTFSSHFIQHEGFEKAIQQFATEERDAIASQIDSLTEWLPFKN</sequence>
<name>A0A5P1RCM1_9GAMM</name>
<gene>
    <name evidence="1" type="ORF">F0U83_09810</name>
</gene>
<dbReference type="KEGG" id="ncu:F0U83_09810"/>
<dbReference type="Pfam" id="PF04339">
    <property type="entry name" value="FemAB_like"/>
    <property type="match status" value="1"/>
</dbReference>
<dbReference type="PANTHER" id="PTHR47017">
    <property type="entry name" value="ACYL-COA"/>
    <property type="match status" value="1"/>
</dbReference>
<dbReference type="Gene3D" id="3.40.630.30">
    <property type="match status" value="1"/>
</dbReference>
<protein>
    <submittedName>
        <fullName evidence="1">N-acetyltransferase</fullName>
    </submittedName>
</protein>
<reference evidence="1 2" key="1">
    <citation type="journal article" date="2019" name="Biochem. Eng. J.">
        <title>Metabolic engineering of the marine bacteria Neptunomonas concharum for the production of acetoin and meso-2,3-butanediol from acetate.</title>
        <authorList>
            <person name="Li W."/>
            <person name="Pu N."/>
            <person name="Liu C.-X."/>
            <person name="Yuan Q.-P."/>
            <person name="Li Z.-J."/>
        </authorList>
    </citation>
    <scope>NUCLEOTIDE SEQUENCE [LARGE SCALE GENOMIC DNA]</scope>
    <source>
        <strain evidence="1 2">JCM17730</strain>
    </source>
</reference>
<keyword evidence="1" id="KW-0808">Transferase</keyword>
<evidence type="ECO:0000313" key="2">
    <source>
        <dbReference type="Proteomes" id="UP000324760"/>
    </source>
</evidence>
<accession>A0A5P1RCM1</accession>
<dbReference type="InterPro" id="IPR007434">
    <property type="entry name" value="FemAB-like"/>
</dbReference>
<organism evidence="1 2">
    <name type="scientific">Neptunomonas concharum</name>
    <dbReference type="NCBI Taxonomy" id="1031538"/>
    <lineage>
        <taxon>Bacteria</taxon>
        <taxon>Pseudomonadati</taxon>
        <taxon>Pseudomonadota</taxon>
        <taxon>Gammaproteobacteria</taxon>
        <taxon>Oceanospirillales</taxon>
        <taxon>Oceanospirillaceae</taxon>
        <taxon>Neptunomonas</taxon>
    </lineage>
</organism>
<dbReference type="PANTHER" id="PTHR47017:SF1">
    <property type="entry name" value="ACYL-COA"/>
    <property type="match status" value="1"/>
</dbReference>
<dbReference type="EMBL" id="CP043869">
    <property type="protein sequence ID" value="QEQ96995.1"/>
    <property type="molecule type" value="Genomic_DNA"/>
</dbReference>
<dbReference type="InterPro" id="IPR016181">
    <property type="entry name" value="Acyl_CoA_acyltransferase"/>
</dbReference>
<proteinExistence type="predicted"/>
<keyword evidence="2" id="KW-1185">Reference proteome</keyword>
<dbReference type="GO" id="GO:0016740">
    <property type="term" value="F:transferase activity"/>
    <property type="evidence" value="ECO:0007669"/>
    <property type="project" value="UniProtKB-KW"/>
</dbReference>
<dbReference type="Proteomes" id="UP000324760">
    <property type="component" value="Chromosome"/>
</dbReference>
<dbReference type="AlphaFoldDB" id="A0A5P1RCM1"/>
<dbReference type="OrthoDB" id="9776898at2"/>
<evidence type="ECO:0000313" key="1">
    <source>
        <dbReference type="EMBL" id="QEQ96995.1"/>
    </source>
</evidence>